<reference evidence="1" key="1">
    <citation type="submission" date="2009-06" db="EMBL/GenBank/DDBJ databases">
        <title>Oak Vale virus harbours a six-gene genome and displays significant divergence amongst the Rhabdoviruses.</title>
        <authorList>
            <person name="Gubala A."/>
            <person name="Boyle D."/>
        </authorList>
    </citation>
    <scope>NUCLEOTIDE SEQUENCE</scope>
    <source>
        <strain evidence="1">CS1342</strain>
    </source>
</reference>
<name>D8V093_9RHAB</name>
<organism evidence="1">
    <name type="scientific">Oak-Vale virus</name>
    <dbReference type="NCBI Taxonomy" id="318852"/>
    <lineage>
        <taxon>Viruses</taxon>
        <taxon>Riboviria</taxon>
        <taxon>Orthornavirae</taxon>
        <taxon>Negarnaviricota</taxon>
        <taxon>Haploviricotina</taxon>
        <taxon>Monjiviricetes</taxon>
        <taxon>Mononegavirales</taxon>
        <taxon>Rhabdoviridae</taxon>
        <taxon>Alpharhabdovirinae</taxon>
        <taxon>Sunrhavirus</taxon>
        <taxon>Sunrhavirus oakvale</taxon>
    </lineage>
</organism>
<dbReference type="EMBL" id="GQ294474">
    <property type="protein sequence ID" value="ADG86370.1"/>
    <property type="molecule type" value="Viral_cRNA"/>
</dbReference>
<protein>
    <submittedName>
        <fullName evidence="1">Small hydrophobic protein SH</fullName>
    </submittedName>
</protein>
<sequence length="60" mass="6831">MFWKVFFALVLFSYWNNPDVASRTATTIFDMMLLATRYIASYILPASACPPCPEVHAPFP</sequence>
<gene>
    <name evidence="1" type="primary">SH</name>
</gene>
<evidence type="ECO:0000313" key="1">
    <source>
        <dbReference type="EMBL" id="ADG86370.1"/>
    </source>
</evidence>
<accession>D8V093</accession>
<proteinExistence type="predicted"/>